<proteinExistence type="inferred from homology"/>
<keyword evidence="4" id="KW-0804">Transcription</keyword>
<gene>
    <name evidence="6" type="ORF">DZC30_01675</name>
</gene>
<dbReference type="PANTHER" id="PTHR30118:SF15">
    <property type="entry name" value="TRANSCRIPTIONAL REGULATORY PROTEIN"/>
    <property type="match status" value="1"/>
</dbReference>
<dbReference type="OrthoDB" id="8583877at2"/>
<dbReference type="Pfam" id="PF00126">
    <property type="entry name" value="HTH_1"/>
    <property type="match status" value="1"/>
</dbReference>
<evidence type="ECO:0000256" key="3">
    <source>
        <dbReference type="ARBA" id="ARBA00023125"/>
    </source>
</evidence>
<comment type="similarity">
    <text evidence="1">Belongs to the LysR transcriptional regulatory family.</text>
</comment>
<dbReference type="GO" id="GO:0003677">
    <property type="term" value="F:DNA binding"/>
    <property type="evidence" value="ECO:0007669"/>
    <property type="project" value="UniProtKB-KW"/>
</dbReference>
<organism evidence="6 7">
    <name type="scientific">Comamonas testosteroni</name>
    <name type="common">Pseudomonas testosteroni</name>
    <dbReference type="NCBI Taxonomy" id="285"/>
    <lineage>
        <taxon>Bacteria</taxon>
        <taxon>Pseudomonadati</taxon>
        <taxon>Pseudomonadota</taxon>
        <taxon>Betaproteobacteria</taxon>
        <taxon>Burkholderiales</taxon>
        <taxon>Comamonadaceae</taxon>
        <taxon>Comamonas</taxon>
    </lineage>
</organism>
<comment type="caution">
    <text evidence="6">The sequence shown here is derived from an EMBL/GenBank/DDBJ whole genome shotgun (WGS) entry which is preliminary data.</text>
</comment>
<reference evidence="6 7" key="1">
    <citation type="submission" date="2018-08" db="EMBL/GenBank/DDBJ databases">
        <title>Comamonas testosteroni strain SWCO2.</title>
        <authorList>
            <person name="Jiang N."/>
            <person name="Zhang X.Z."/>
        </authorList>
    </citation>
    <scope>NUCLEOTIDE SEQUENCE [LARGE SCALE GENOMIC DNA]</scope>
    <source>
        <strain evidence="6 7">SWCO2</strain>
    </source>
</reference>
<dbReference type="GO" id="GO:0003700">
    <property type="term" value="F:DNA-binding transcription factor activity"/>
    <property type="evidence" value="ECO:0007669"/>
    <property type="project" value="InterPro"/>
</dbReference>
<evidence type="ECO:0000313" key="6">
    <source>
        <dbReference type="EMBL" id="RGE47175.1"/>
    </source>
</evidence>
<dbReference type="Gene3D" id="1.10.10.10">
    <property type="entry name" value="Winged helix-like DNA-binding domain superfamily/Winged helix DNA-binding domain"/>
    <property type="match status" value="1"/>
</dbReference>
<evidence type="ECO:0000256" key="1">
    <source>
        <dbReference type="ARBA" id="ARBA00009437"/>
    </source>
</evidence>
<dbReference type="InterPro" id="IPR000847">
    <property type="entry name" value="LysR_HTH_N"/>
</dbReference>
<name>A0A373FUQ8_COMTE</name>
<dbReference type="PANTHER" id="PTHR30118">
    <property type="entry name" value="HTH-TYPE TRANSCRIPTIONAL REGULATOR LEUO-RELATED"/>
    <property type="match status" value="1"/>
</dbReference>
<evidence type="ECO:0000259" key="5">
    <source>
        <dbReference type="PROSITE" id="PS50931"/>
    </source>
</evidence>
<dbReference type="InterPro" id="IPR036388">
    <property type="entry name" value="WH-like_DNA-bd_sf"/>
</dbReference>
<dbReference type="PROSITE" id="PS50931">
    <property type="entry name" value="HTH_LYSR"/>
    <property type="match status" value="1"/>
</dbReference>
<sequence length="311" mass="35096">MHAEQLDLNLLMVFDALLREASVTKASESLGLTQSATSHALNRLRVYFDDPLFVKVGPRMEPTIKATSLRQTVLDVVTSIRQNILPGAVFDPAAAKRAFTLCMTDMGELVFLPALLERFKHEAPQCTLRTLQVPVEQIESLLASGEVDLALGSIRTVPEGLYQQRLFQHQFRTIASVDNRKIGDQLTLEAFLEHRHIVVSLTGRTTESYDRALETQGIQRNIAVITPHFLMVPLLMKEHPDLIATVPEALADVFVGLNVVRSFEPPVPIPAFPLNQHWHPRFHHDPAIIWLRERVKRTFEHYPTITATELP</sequence>
<evidence type="ECO:0000313" key="7">
    <source>
        <dbReference type="Proteomes" id="UP000261948"/>
    </source>
</evidence>
<keyword evidence="3" id="KW-0238">DNA-binding</keyword>
<keyword evidence="2" id="KW-0805">Transcription regulation</keyword>
<evidence type="ECO:0000256" key="4">
    <source>
        <dbReference type="ARBA" id="ARBA00023163"/>
    </source>
</evidence>
<dbReference type="EMBL" id="QURR01000001">
    <property type="protein sequence ID" value="RGE47175.1"/>
    <property type="molecule type" value="Genomic_DNA"/>
</dbReference>
<protein>
    <submittedName>
        <fullName evidence="6">LysR family transcriptional regulator</fullName>
    </submittedName>
</protein>
<evidence type="ECO:0000256" key="2">
    <source>
        <dbReference type="ARBA" id="ARBA00023015"/>
    </source>
</evidence>
<dbReference type="Pfam" id="PF03466">
    <property type="entry name" value="LysR_substrate"/>
    <property type="match status" value="1"/>
</dbReference>
<dbReference type="InterPro" id="IPR036390">
    <property type="entry name" value="WH_DNA-bd_sf"/>
</dbReference>
<dbReference type="SUPFAM" id="SSF46785">
    <property type="entry name" value="Winged helix' DNA-binding domain"/>
    <property type="match status" value="1"/>
</dbReference>
<dbReference type="CDD" id="cd08459">
    <property type="entry name" value="PBP2_DntR_NahR_LinR_like"/>
    <property type="match status" value="1"/>
</dbReference>
<dbReference type="AlphaFoldDB" id="A0A373FUQ8"/>
<feature type="domain" description="HTH lysR-type" evidence="5">
    <location>
        <begin position="6"/>
        <end position="63"/>
    </location>
</feature>
<dbReference type="Proteomes" id="UP000261948">
    <property type="component" value="Unassembled WGS sequence"/>
</dbReference>
<dbReference type="SUPFAM" id="SSF53850">
    <property type="entry name" value="Periplasmic binding protein-like II"/>
    <property type="match status" value="1"/>
</dbReference>
<dbReference type="InterPro" id="IPR005119">
    <property type="entry name" value="LysR_subst-bd"/>
</dbReference>
<accession>A0A373FUQ8</accession>
<dbReference type="InterPro" id="IPR050389">
    <property type="entry name" value="LysR-type_TF"/>
</dbReference>
<keyword evidence="7" id="KW-1185">Reference proteome</keyword>
<dbReference type="Gene3D" id="3.40.190.10">
    <property type="entry name" value="Periplasmic binding protein-like II"/>
    <property type="match status" value="2"/>
</dbReference>